<gene>
    <name evidence="2" type="ORF">DI526_11465</name>
</gene>
<feature type="domain" description="Microcin J25-processing protein McjB C-terminal" evidence="1">
    <location>
        <begin position="133"/>
        <end position="212"/>
    </location>
</feature>
<dbReference type="NCBIfam" id="NF033537">
    <property type="entry name" value="lasso_biosyn_B2"/>
    <property type="match status" value="1"/>
</dbReference>
<dbReference type="EMBL" id="QFQZ01000032">
    <property type="protein sequence ID" value="PZR34098.1"/>
    <property type="molecule type" value="Genomic_DNA"/>
</dbReference>
<organism evidence="2 3">
    <name type="scientific">Caulobacter segnis</name>
    <dbReference type="NCBI Taxonomy" id="88688"/>
    <lineage>
        <taxon>Bacteria</taxon>
        <taxon>Pseudomonadati</taxon>
        <taxon>Pseudomonadota</taxon>
        <taxon>Alphaproteobacteria</taxon>
        <taxon>Caulobacterales</taxon>
        <taxon>Caulobacteraceae</taxon>
        <taxon>Caulobacter</taxon>
    </lineage>
</organism>
<dbReference type="Pfam" id="PF13471">
    <property type="entry name" value="Transglut_core3"/>
    <property type="match status" value="1"/>
</dbReference>
<dbReference type="AlphaFoldDB" id="A0A2W5WJV7"/>
<dbReference type="InterPro" id="IPR032708">
    <property type="entry name" value="McjB_C"/>
</dbReference>
<accession>A0A2W5WJV7</accession>
<dbReference type="Proteomes" id="UP000249393">
    <property type="component" value="Unassembled WGS sequence"/>
</dbReference>
<dbReference type="RefSeq" id="WP_304277771.1">
    <property type="nucleotide sequence ID" value="NZ_QFQZ01000032.1"/>
</dbReference>
<sequence length="214" mass="23394">MSLRLADHVHGVTIDGDLVLLDASADAYFCLPNVPGIAVAADGRVAGAPGGLADSLVEAGLAETSPPRRARRAPVGVARTARHLIRAEHQAASPGTPRRWRAIIGAVIDARRGRRRPFLDLVRSPRPRVETLSPALLDDLRAYRRLTPWLPVDGACLFRSHMLRSYLRALGHDADWVFGVSVWPFRAHCWLQVGDVALDDEAERLAGYRPILVA</sequence>
<dbReference type="InterPro" id="IPR053521">
    <property type="entry name" value="McjB-like"/>
</dbReference>
<proteinExistence type="predicted"/>
<evidence type="ECO:0000259" key="1">
    <source>
        <dbReference type="Pfam" id="PF13471"/>
    </source>
</evidence>
<evidence type="ECO:0000313" key="2">
    <source>
        <dbReference type="EMBL" id="PZR34098.1"/>
    </source>
</evidence>
<comment type="caution">
    <text evidence="2">The sequence shown here is derived from an EMBL/GenBank/DDBJ whole genome shotgun (WGS) entry which is preliminary data.</text>
</comment>
<protein>
    <submittedName>
        <fullName evidence="2">Lasso peptide biosynthesis B2 protein</fullName>
    </submittedName>
</protein>
<reference evidence="2 3" key="1">
    <citation type="submission" date="2017-08" db="EMBL/GenBank/DDBJ databases">
        <title>Infants hospitalized years apart are colonized by the same room-sourced microbial strains.</title>
        <authorList>
            <person name="Brooks B."/>
            <person name="Olm M.R."/>
            <person name="Firek B.A."/>
            <person name="Baker R."/>
            <person name="Thomas B.C."/>
            <person name="Morowitz M.J."/>
            <person name="Banfield J.F."/>
        </authorList>
    </citation>
    <scope>NUCLEOTIDE SEQUENCE [LARGE SCALE GENOMIC DNA]</scope>
    <source>
        <strain evidence="2">S2_003_000_R2_4</strain>
    </source>
</reference>
<name>A0A2W5WJV7_9CAUL</name>
<evidence type="ECO:0000313" key="3">
    <source>
        <dbReference type="Proteomes" id="UP000249393"/>
    </source>
</evidence>